<dbReference type="GO" id="GO:0005737">
    <property type="term" value="C:cytoplasm"/>
    <property type="evidence" value="ECO:0007669"/>
    <property type="project" value="TreeGrafter"/>
</dbReference>
<dbReference type="Pfam" id="PF00787">
    <property type="entry name" value="PX"/>
    <property type="match status" value="1"/>
</dbReference>
<dbReference type="PROSITE" id="PS50195">
    <property type="entry name" value="PX"/>
    <property type="match status" value="1"/>
</dbReference>
<dbReference type="InterPro" id="IPR001452">
    <property type="entry name" value="SH3_domain"/>
</dbReference>
<dbReference type="PANTHER" id="PTHR15706">
    <property type="entry name" value="SH3 MULTIPLE DOMAIN"/>
    <property type="match status" value="1"/>
</dbReference>
<dbReference type="AlphaFoldDB" id="A0A0H2SGY1"/>
<dbReference type="EMBL" id="KQ085917">
    <property type="protein sequence ID" value="KLO16366.1"/>
    <property type="molecule type" value="Genomic_DNA"/>
</dbReference>
<feature type="domain" description="SH3" evidence="5">
    <location>
        <begin position="33"/>
        <end position="96"/>
    </location>
</feature>
<dbReference type="GO" id="GO:0035091">
    <property type="term" value="F:phosphatidylinositol binding"/>
    <property type="evidence" value="ECO:0007669"/>
    <property type="project" value="InterPro"/>
</dbReference>
<dbReference type="SUPFAM" id="SSF50044">
    <property type="entry name" value="SH3-domain"/>
    <property type="match status" value="2"/>
</dbReference>
<organism evidence="7 8">
    <name type="scientific">Schizopora paradoxa</name>
    <dbReference type="NCBI Taxonomy" id="27342"/>
    <lineage>
        <taxon>Eukaryota</taxon>
        <taxon>Fungi</taxon>
        <taxon>Dikarya</taxon>
        <taxon>Basidiomycota</taxon>
        <taxon>Agaricomycotina</taxon>
        <taxon>Agaricomycetes</taxon>
        <taxon>Hymenochaetales</taxon>
        <taxon>Schizoporaceae</taxon>
        <taxon>Schizopora</taxon>
    </lineage>
</organism>
<evidence type="ECO:0000256" key="2">
    <source>
        <dbReference type="ARBA" id="ARBA00022737"/>
    </source>
</evidence>
<protein>
    <submittedName>
        <fullName evidence="7">Uncharacterized protein</fullName>
    </submittedName>
</protein>
<dbReference type="OrthoDB" id="548867at2759"/>
<evidence type="ECO:0000313" key="7">
    <source>
        <dbReference type="EMBL" id="KLO16366.1"/>
    </source>
</evidence>
<dbReference type="InterPro" id="IPR036028">
    <property type="entry name" value="SH3-like_dom_sf"/>
</dbReference>
<feature type="compositionally biased region" description="Basic and acidic residues" evidence="4">
    <location>
        <begin position="451"/>
        <end position="465"/>
    </location>
</feature>
<accession>A0A0H2SGY1</accession>
<dbReference type="Proteomes" id="UP000053477">
    <property type="component" value="Unassembled WGS sequence"/>
</dbReference>
<feature type="region of interest" description="Disordered" evidence="4">
    <location>
        <begin position="1"/>
        <end position="34"/>
    </location>
</feature>
<proteinExistence type="predicted"/>
<name>A0A0H2SGY1_9AGAM</name>
<dbReference type="Gene3D" id="3.10.20.90">
    <property type="entry name" value="Phosphatidylinositol 3-kinase Catalytic Subunit, Chain A, domain 1"/>
    <property type="match status" value="1"/>
</dbReference>
<dbReference type="CDD" id="cd11879">
    <property type="entry name" value="SH3_Bem1p_2"/>
    <property type="match status" value="1"/>
</dbReference>
<dbReference type="CDD" id="cd06890">
    <property type="entry name" value="PX_Bem1p"/>
    <property type="match status" value="1"/>
</dbReference>
<evidence type="ECO:0000256" key="4">
    <source>
        <dbReference type="SAM" id="MobiDB-lite"/>
    </source>
</evidence>
<feature type="compositionally biased region" description="Polar residues" evidence="4">
    <location>
        <begin position="506"/>
        <end position="532"/>
    </location>
</feature>
<dbReference type="FunCoup" id="A0A0H2SGY1">
    <property type="interactions" value="104"/>
</dbReference>
<dbReference type="SUPFAM" id="SSF54277">
    <property type="entry name" value="CAD &amp; PB1 domains"/>
    <property type="match status" value="1"/>
</dbReference>
<feature type="domain" description="PX" evidence="6">
    <location>
        <begin position="275"/>
        <end position="410"/>
    </location>
</feature>
<dbReference type="SMART" id="SM00326">
    <property type="entry name" value="SH3"/>
    <property type="match status" value="2"/>
</dbReference>
<dbReference type="InterPro" id="IPR001683">
    <property type="entry name" value="PX_dom"/>
</dbReference>
<evidence type="ECO:0000256" key="1">
    <source>
        <dbReference type="ARBA" id="ARBA00022443"/>
    </source>
</evidence>
<dbReference type="InterPro" id="IPR036871">
    <property type="entry name" value="PX_dom_sf"/>
</dbReference>
<dbReference type="PROSITE" id="PS50002">
    <property type="entry name" value="SH3"/>
    <property type="match status" value="2"/>
</dbReference>
<dbReference type="SUPFAM" id="SSF64268">
    <property type="entry name" value="PX domain"/>
    <property type="match status" value="1"/>
</dbReference>
<dbReference type="InterPro" id="IPR035550">
    <property type="entry name" value="Bem1/Scd2_PX"/>
</dbReference>
<reference evidence="7 8" key="1">
    <citation type="submission" date="2015-04" db="EMBL/GenBank/DDBJ databases">
        <title>Complete genome sequence of Schizopora paradoxa KUC8140, a cosmopolitan wood degrader in East Asia.</title>
        <authorList>
            <consortium name="DOE Joint Genome Institute"/>
            <person name="Min B."/>
            <person name="Park H."/>
            <person name="Jang Y."/>
            <person name="Kim J.-J."/>
            <person name="Kim K.H."/>
            <person name="Pangilinan J."/>
            <person name="Lipzen A."/>
            <person name="Riley R."/>
            <person name="Grigoriev I.V."/>
            <person name="Spatafora J.W."/>
            <person name="Choi I.-G."/>
        </authorList>
    </citation>
    <scope>NUCLEOTIDE SEQUENCE [LARGE SCALE GENOMIC DNA]</scope>
    <source>
        <strain evidence="7 8">KUC8140</strain>
    </source>
</reference>
<dbReference type="STRING" id="27342.A0A0H2SGY1"/>
<feature type="domain" description="SH3" evidence="5">
    <location>
        <begin position="126"/>
        <end position="188"/>
    </location>
</feature>
<dbReference type="InterPro" id="IPR051228">
    <property type="entry name" value="NADPH_Oxidase/PX-Domain"/>
</dbReference>
<dbReference type="Gene3D" id="2.30.30.40">
    <property type="entry name" value="SH3 Domains"/>
    <property type="match status" value="2"/>
</dbReference>
<evidence type="ECO:0000259" key="5">
    <source>
        <dbReference type="PROSITE" id="PS50002"/>
    </source>
</evidence>
<dbReference type="CDD" id="cd11878">
    <property type="entry name" value="SH3_Bem1p_1"/>
    <property type="match status" value="1"/>
</dbReference>
<dbReference type="Pfam" id="PF00018">
    <property type="entry name" value="SH3_1"/>
    <property type="match status" value="2"/>
</dbReference>
<sequence length="685" mass="76140">MAFLRRSVQNRDTQSHISTPITTISRPTPSTQPPTKVIRALEDYRSQAPQELSFQKGDFFHVVREVNQGQGWYEANNPISGARGLVPRFKFEEFSKSNAAQRISQAAARMPLKSPPPKSGPASPRQPVFYAIVQHDFMAERADELDAKSGDHISVVAQSNFEWFVAKPISRLGRPGLIPVSFVAIHDPGTGRAMTEGEVQNLMLRGEIPGVEEWKKSILEYKAASISLGVLDDDIRGSVPNSPYAQTQQQMMSPPVEEPPAQRVQVNELPPGLPVRCEVVSWHQEEDEYWFRLNALYQPDSQEGSNVLPPARRLTLYRVYQDFFDLQVALKNTFPVEAGDKPARPGEKPTRILPFMPSPVLKITDEVTAIRKDELNGYVARLCKLWTFGADHMLRHPAVRFFFSSRPGDSDEPTEPANWILNVQNDGTGPIAEEDESEQISQPFNGLSVRDASDNRLSDGSRYEDDGIIGNRASDGRTVGSGYGRNMKSPPPMLDGERSDPRSHSPFPSTSTARTQSPLPTNRASTSSTRNYSAEAAMARSTSTRSRNDVEQVITYNGQRRQSDESPRSFSSSIPSQLPSSSSANGGRARSMSNANSPAISATNPNPAFVKIKIFDRLTQDLIAIRVNPRVTHVQLMDKVRARLGEDVHQLAYRNSITNTFLGLDDDAALKDWLENTDKHVLYAD</sequence>
<feature type="region of interest" description="Disordered" evidence="4">
    <location>
        <begin position="407"/>
        <end position="603"/>
    </location>
</feature>
<dbReference type="InParanoid" id="A0A0H2SGY1"/>
<keyword evidence="8" id="KW-1185">Reference proteome</keyword>
<dbReference type="InterPro" id="IPR035548">
    <property type="entry name" value="Bem1/Scd2_SH3_1"/>
</dbReference>
<feature type="compositionally biased region" description="Polar residues" evidence="4">
    <location>
        <begin position="594"/>
        <end position="603"/>
    </location>
</feature>
<evidence type="ECO:0000256" key="3">
    <source>
        <dbReference type="PROSITE-ProRule" id="PRU00192"/>
    </source>
</evidence>
<dbReference type="Gene3D" id="3.30.1520.10">
    <property type="entry name" value="Phox-like domain"/>
    <property type="match status" value="1"/>
</dbReference>
<keyword evidence="1 3" id="KW-0728">SH3 domain</keyword>
<keyword evidence="2" id="KW-0677">Repeat</keyword>
<dbReference type="InterPro" id="IPR035549">
    <property type="entry name" value="Bem1/Scd2_SH3_2"/>
</dbReference>
<feature type="compositionally biased region" description="Low complexity" evidence="4">
    <location>
        <begin position="15"/>
        <end position="34"/>
    </location>
</feature>
<dbReference type="SMART" id="SM00312">
    <property type="entry name" value="PX"/>
    <property type="match status" value="1"/>
</dbReference>
<evidence type="ECO:0000259" key="6">
    <source>
        <dbReference type="PROSITE" id="PS50195"/>
    </source>
</evidence>
<evidence type="ECO:0000313" key="8">
    <source>
        <dbReference type="Proteomes" id="UP000053477"/>
    </source>
</evidence>
<gene>
    <name evidence="7" type="ORF">SCHPADRAFT_995189</name>
</gene>
<dbReference type="PANTHER" id="PTHR15706:SF2">
    <property type="entry name" value="SH3 AND PX DOMAIN-CONTAINING PROTEIN 2A"/>
    <property type="match status" value="1"/>
</dbReference>
<feature type="compositionally biased region" description="Low complexity" evidence="4">
    <location>
        <begin position="568"/>
        <end position="593"/>
    </location>
</feature>